<dbReference type="GO" id="GO:0009062">
    <property type="term" value="P:fatty acid catabolic process"/>
    <property type="evidence" value="ECO:0007669"/>
    <property type="project" value="TreeGrafter"/>
</dbReference>
<evidence type="ECO:0000256" key="2">
    <source>
        <dbReference type="ARBA" id="ARBA00022553"/>
    </source>
</evidence>
<evidence type="ECO:0000256" key="3">
    <source>
        <dbReference type="SAM" id="MobiDB-lite"/>
    </source>
</evidence>
<dbReference type="Gene3D" id="3.40.50.1000">
    <property type="entry name" value="HAD superfamily/HAD-like"/>
    <property type="match status" value="1"/>
</dbReference>
<dbReference type="FunFam" id="3.40.50.1000:FF:000063">
    <property type="entry name" value="Nuclear elongation and deformation protein"/>
    <property type="match status" value="1"/>
</dbReference>
<dbReference type="PANTHER" id="PTHR12181">
    <property type="entry name" value="LIPIN"/>
    <property type="match status" value="1"/>
</dbReference>
<dbReference type="GO" id="GO:0008195">
    <property type="term" value="F:phosphatidate phosphatase activity"/>
    <property type="evidence" value="ECO:0007669"/>
    <property type="project" value="TreeGrafter"/>
</dbReference>
<feature type="region of interest" description="Disordered" evidence="3">
    <location>
        <begin position="904"/>
        <end position="940"/>
    </location>
</feature>
<feature type="region of interest" description="Disordered" evidence="3">
    <location>
        <begin position="704"/>
        <end position="725"/>
    </location>
</feature>
<dbReference type="InParanoid" id="A0A1E5RP32"/>
<feature type="region of interest" description="Disordered" evidence="3">
    <location>
        <begin position="679"/>
        <end position="698"/>
    </location>
</feature>
<feature type="compositionally biased region" description="Polar residues" evidence="3">
    <location>
        <begin position="761"/>
        <end position="796"/>
    </location>
</feature>
<dbReference type="OrthoDB" id="4567at2759"/>
<dbReference type="GO" id="GO:0005634">
    <property type="term" value="C:nucleus"/>
    <property type="evidence" value="ECO:0007669"/>
    <property type="project" value="TreeGrafter"/>
</dbReference>
<reference evidence="6" key="1">
    <citation type="journal article" date="2016" name="Genome Announc.">
        <title>Genome sequences of three species of Hanseniaspora isolated from spontaneous wine fermentations.</title>
        <authorList>
            <person name="Sternes P.R."/>
            <person name="Lee D."/>
            <person name="Kutyna D.R."/>
            <person name="Borneman A.R."/>
        </authorList>
    </citation>
    <scope>NUCLEOTIDE SEQUENCE [LARGE SCALE GENOMIC DNA]</scope>
    <source>
        <strain evidence="6">AWRI3579</strain>
    </source>
</reference>
<name>A0A1E5RP32_9ASCO</name>
<dbReference type="InterPro" id="IPR026058">
    <property type="entry name" value="LIPIN"/>
</dbReference>
<evidence type="ECO:0000256" key="1">
    <source>
        <dbReference type="ARBA" id="ARBA00005476"/>
    </source>
</evidence>
<gene>
    <name evidence="5" type="ORF">AWRI3579_g916</name>
</gene>
<feature type="compositionally biased region" description="Acidic residues" evidence="3">
    <location>
        <begin position="748"/>
        <end position="759"/>
    </location>
</feature>
<dbReference type="GO" id="GO:0019432">
    <property type="term" value="P:triglyceride biosynthetic process"/>
    <property type="evidence" value="ECO:0007669"/>
    <property type="project" value="TreeGrafter"/>
</dbReference>
<dbReference type="Pfam" id="PF24565">
    <property type="entry name" value="Ned1_M"/>
    <property type="match status" value="1"/>
</dbReference>
<feature type="region of interest" description="Disordered" evidence="3">
    <location>
        <begin position="819"/>
        <end position="851"/>
    </location>
</feature>
<feature type="compositionally biased region" description="Polar residues" evidence="3">
    <location>
        <begin position="824"/>
        <end position="841"/>
    </location>
</feature>
<dbReference type="InterPro" id="IPR057124">
    <property type="entry name" value="Ned1-like_M"/>
</dbReference>
<feature type="compositionally biased region" description="Basic and acidic residues" evidence="3">
    <location>
        <begin position="680"/>
        <end position="695"/>
    </location>
</feature>
<evidence type="ECO:0000313" key="6">
    <source>
        <dbReference type="Proteomes" id="UP000095728"/>
    </source>
</evidence>
<keyword evidence="2" id="KW-0597">Phosphoprotein</keyword>
<feature type="compositionally biased region" description="Low complexity" evidence="3">
    <location>
        <begin position="276"/>
        <end position="289"/>
    </location>
</feature>
<evidence type="ECO:0000313" key="5">
    <source>
        <dbReference type="EMBL" id="OEJ88640.1"/>
    </source>
</evidence>
<dbReference type="Pfam" id="PF08235">
    <property type="entry name" value="LNS2"/>
    <property type="match status" value="1"/>
</dbReference>
<dbReference type="InterPro" id="IPR036412">
    <property type="entry name" value="HAD-like_sf"/>
</dbReference>
<dbReference type="Proteomes" id="UP000095728">
    <property type="component" value="Unassembled WGS sequence"/>
</dbReference>
<keyword evidence="5" id="KW-0378">Hydrolase</keyword>
<feature type="compositionally biased region" description="Basic and acidic residues" evidence="3">
    <location>
        <begin position="976"/>
        <end position="991"/>
    </location>
</feature>
<dbReference type="SMART" id="SM00775">
    <property type="entry name" value="LNS2"/>
    <property type="match status" value="1"/>
</dbReference>
<feature type="compositionally biased region" description="Polar residues" evidence="3">
    <location>
        <begin position="994"/>
        <end position="1006"/>
    </location>
</feature>
<protein>
    <submittedName>
        <fullName evidence="5">Phosphatidic acid phosphohydrolase 1</fullName>
    </submittedName>
</protein>
<dbReference type="EMBL" id="LPNM01000005">
    <property type="protein sequence ID" value="OEJ88640.1"/>
    <property type="molecule type" value="Genomic_DNA"/>
</dbReference>
<evidence type="ECO:0000259" key="4">
    <source>
        <dbReference type="SMART" id="SM00775"/>
    </source>
</evidence>
<feature type="domain" description="LNS2/PITP" evidence="4">
    <location>
        <begin position="395"/>
        <end position="583"/>
    </location>
</feature>
<comment type="similarity">
    <text evidence="1">Belongs to the lipin family.</text>
</comment>
<feature type="region of interest" description="Disordered" evidence="3">
    <location>
        <begin position="102"/>
        <end position="121"/>
    </location>
</feature>
<feature type="region of interest" description="Disordered" evidence="3">
    <location>
        <begin position="748"/>
        <end position="802"/>
    </location>
</feature>
<dbReference type="STRING" id="56408.A0A1E5RP32"/>
<sequence>MQYFGRALGSVTKSWSSINPSTLSGAVDIIVVEQANGDLSCSPFHVRFGKFQILKPSQKKVEVIVNGQPTSIPMKLSENGEAFFVFETEMEHVPEDLISSPVASAASSPMSSPESKTQLEDLASKQRLEKKFVSTDALGSLEEPDFLDINSSGAFSPSNRVNNSSPDLTAAENDTTHLASPVSFTSPTFTPIKKRFEKIKIPTKIDNQTGDLLLDIEGYKYNQDKAHDSDELVQQILKEEFDDSVLSKMIEKDSHGNIRIINHSTPSSPKSFDGNSLSPSISSPSSVVLEQNDTADLGSPPLRSSVSDNTGTLTTTTSSGEFDTATMGLDPPLEASAQEATPKTEKKYIKTIRLTSDQLKCLSLNMGTNDIKFSIGNGKSFLVAKLFLWKWDTPIVISDIDGTITKSDALGHVMTMIGKDWTHAGVSKLFNDIYNNGYNIMYLTARSAGLADSTRAYLKSIDQEGYKIPDGPVILSPDRTFTALKREVILKKPEVFKMACLKDIRDLYLKNFSFDNDDNFETTPKKTPINKNSGGVSALDEDMPTPFIAGFGNRITDGISYRSVGIPKSRIFTINPDGEVHMELLELSGYKSSYLDMNGLVDHFFPPVVIHDEDDDFCNSAISYDNTNGSDLDITHNQSINADNSQGDFVPGYSIFDTINGLETVRSRSNSLGVANAHHVNVDKKNSHHSGRNDEDLNSLSKRISNTQSSAHKRNSSKSRYGTKMSLFRNKEEKFTDTNFWREPLPDIDDLSDLSDEDGSAASTSQSNVPYQQLNSPGSPRVSSPDKSYTMGSRKSSISHHRAKSVDSGFFSSFLRKEDPTETVAGSETDNANEEAISSTPNPSPFLAIDNSLSPVLGDDSLASIRRSAPTTHLSSNSVSASGISPEVGQKIYLNIGSPLSSPKLDSLNYGDDYSYSGRENGNEPDTPSKMPKPMLLPQSPFDLALTSTDEELKKYRSFEDGDNNGLFNGFNSELTEDKLNKDDQASEKPQEPTGKSQLVHQNTMSDEFDEDEFDDDEFED</sequence>
<feature type="region of interest" description="Disordered" evidence="3">
    <location>
        <begin position="958"/>
        <end position="1021"/>
    </location>
</feature>
<feature type="compositionally biased region" description="Low complexity" evidence="3">
    <location>
        <begin position="102"/>
        <end position="115"/>
    </location>
</feature>
<feature type="region of interest" description="Disordered" evidence="3">
    <location>
        <begin position="152"/>
        <end position="171"/>
    </location>
</feature>
<feature type="compositionally biased region" description="Low complexity" evidence="3">
    <location>
        <begin position="305"/>
        <end position="326"/>
    </location>
</feature>
<keyword evidence="6" id="KW-1185">Reference proteome</keyword>
<comment type="caution">
    <text evidence="5">The sequence shown here is derived from an EMBL/GenBank/DDBJ whole genome shotgun (WGS) entry which is preliminary data.</text>
</comment>
<dbReference type="SUPFAM" id="SSF56784">
    <property type="entry name" value="HAD-like"/>
    <property type="match status" value="1"/>
</dbReference>
<dbReference type="InterPro" id="IPR031315">
    <property type="entry name" value="LNS2/PITP"/>
</dbReference>
<proteinExistence type="inferred from homology"/>
<dbReference type="Pfam" id="PF04571">
    <property type="entry name" value="Lipin_N"/>
    <property type="match status" value="1"/>
</dbReference>
<dbReference type="InterPro" id="IPR023214">
    <property type="entry name" value="HAD_sf"/>
</dbReference>
<dbReference type="InterPro" id="IPR007651">
    <property type="entry name" value="Lipin_N"/>
</dbReference>
<dbReference type="AlphaFoldDB" id="A0A1E5RP32"/>
<dbReference type="InterPro" id="IPR013209">
    <property type="entry name" value="LNS2"/>
</dbReference>
<dbReference type="PANTHER" id="PTHR12181:SF12">
    <property type="entry name" value="PHOSPHATIDATE PHOSPHATASE"/>
    <property type="match status" value="1"/>
</dbReference>
<accession>A0A1E5RP32</accession>
<organism evidence="5 6">
    <name type="scientific">Hanseniaspora osmophila</name>
    <dbReference type="NCBI Taxonomy" id="56408"/>
    <lineage>
        <taxon>Eukaryota</taxon>
        <taxon>Fungi</taxon>
        <taxon>Dikarya</taxon>
        <taxon>Ascomycota</taxon>
        <taxon>Saccharomycotina</taxon>
        <taxon>Saccharomycetes</taxon>
        <taxon>Saccharomycodales</taxon>
        <taxon>Saccharomycodaceae</taxon>
        <taxon>Hanseniaspora</taxon>
    </lineage>
</organism>
<feature type="compositionally biased region" description="Polar residues" evidence="3">
    <location>
        <begin position="262"/>
        <end position="275"/>
    </location>
</feature>
<dbReference type="FunCoup" id="A0A1E5RP32">
    <property type="interactions" value="434"/>
</dbReference>
<feature type="region of interest" description="Disordered" evidence="3">
    <location>
        <begin position="259"/>
        <end position="342"/>
    </location>
</feature>
<feature type="compositionally biased region" description="Acidic residues" evidence="3">
    <location>
        <begin position="1007"/>
        <end position="1021"/>
    </location>
</feature>